<evidence type="ECO:0008006" key="3">
    <source>
        <dbReference type="Google" id="ProtNLM"/>
    </source>
</evidence>
<dbReference type="RefSeq" id="WP_381511127.1">
    <property type="nucleotide sequence ID" value="NZ_JBHUEL010000002.1"/>
</dbReference>
<dbReference type="EMBL" id="JBHUEL010000002">
    <property type="protein sequence ID" value="MFD1765736.1"/>
    <property type="molecule type" value="Genomic_DNA"/>
</dbReference>
<organism evidence="1 2">
    <name type="scientific">Sphingorhabdus buctiana</name>
    <dbReference type="NCBI Taxonomy" id="1508805"/>
    <lineage>
        <taxon>Bacteria</taxon>
        <taxon>Pseudomonadati</taxon>
        <taxon>Pseudomonadota</taxon>
        <taxon>Alphaproteobacteria</taxon>
        <taxon>Sphingomonadales</taxon>
        <taxon>Sphingomonadaceae</taxon>
        <taxon>Sphingorhabdus</taxon>
    </lineage>
</organism>
<dbReference type="Proteomes" id="UP001597215">
    <property type="component" value="Unassembled WGS sequence"/>
</dbReference>
<comment type="caution">
    <text evidence="1">The sequence shown here is derived from an EMBL/GenBank/DDBJ whole genome shotgun (WGS) entry which is preliminary data.</text>
</comment>
<sequence length="311" mass="33936">MLDAATASANDAQMLCEDIAQQLFPRAQRAPSEAILASTRLILQNLVQAIEAKLGISSDVATPLSWDMLSRSGLLREAALLEFALARMAEHHISQRLETGGAAFLSQLPNRLLDSDDPLVAECARKLLIAQNAAQIRSPESFLRQLPADVLHLLVWRVVAVFQMDGSRSAGNLIASGNQLLATHDEAAAVHATAAKLVYFLPEEERGSLLNPKDCGLALYASGLAHDYRLPHDRILRFIDEQDVAPLLLMLRGRGHQAQAALAIVQHLRGRRSDDHLLPDLLVQYEALDPEAARSEVLGWRLAAAPVWKAG</sequence>
<accession>A0ABW4M9K5</accession>
<proteinExistence type="predicted"/>
<evidence type="ECO:0000313" key="2">
    <source>
        <dbReference type="Proteomes" id="UP001597215"/>
    </source>
</evidence>
<gene>
    <name evidence="1" type="ORF">ACFSAG_02630</name>
</gene>
<name>A0ABW4M9K5_9SPHN</name>
<protein>
    <recommendedName>
        <fullName evidence="3">DUF2336 domain-containing protein</fullName>
    </recommendedName>
</protein>
<evidence type="ECO:0000313" key="1">
    <source>
        <dbReference type="EMBL" id="MFD1765736.1"/>
    </source>
</evidence>
<reference evidence="2" key="1">
    <citation type="journal article" date="2019" name="Int. J. Syst. Evol. Microbiol.">
        <title>The Global Catalogue of Microorganisms (GCM) 10K type strain sequencing project: providing services to taxonomists for standard genome sequencing and annotation.</title>
        <authorList>
            <consortium name="The Broad Institute Genomics Platform"/>
            <consortium name="The Broad Institute Genome Sequencing Center for Infectious Disease"/>
            <person name="Wu L."/>
            <person name="Ma J."/>
        </authorList>
    </citation>
    <scope>NUCLEOTIDE SEQUENCE [LARGE SCALE GENOMIC DNA]</scope>
    <source>
        <strain evidence="2">CGMCC 1.12449</strain>
    </source>
</reference>
<keyword evidence="2" id="KW-1185">Reference proteome</keyword>